<dbReference type="AlphaFoldDB" id="A0A2I0JCX7"/>
<comment type="caution">
    <text evidence="2">The sequence shown here is derived from an EMBL/GenBank/DDBJ whole genome shotgun (WGS) entry which is preliminary data.</text>
</comment>
<dbReference type="EMBL" id="PGOL01001810">
    <property type="protein sequence ID" value="PKI54092.1"/>
    <property type="molecule type" value="Genomic_DNA"/>
</dbReference>
<sequence>MSEQKRGISEGIDTEPRIGFGAGGVASGKQGEGGSKGGWLGGGEDSPDMATSN</sequence>
<reference evidence="2 3" key="1">
    <citation type="submission" date="2017-11" db="EMBL/GenBank/DDBJ databases">
        <title>De-novo sequencing of pomegranate (Punica granatum L.) genome.</title>
        <authorList>
            <person name="Akparov Z."/>
            <person name="Amiraslanov A."/>
            <person name="Hajiyeva S."/>
            <person name="Abbasov M."/>
            <person name="Kaur K."/>
            <person name="Hamwieh A."/>
            <person name="Solovyev V."/>
            <person name="Salamov A."/>
            <person name="Braich B."/>
            <person name="Kosarev P."/>
            <person name="Mahmoud A."/>
            <person name="Hajiyev E."/>
            <person name="Babayeva S."/>
            <person name="Izzatullayeva V."/>
            <person name="Mammadov A."/>
            <person name="Mammadov A."/>
            <person name="Sharifova S."/>
            <person name="Ojaghi J."/>
            <person name="Eynullazada K."/>
            <person name="Bayramov B."/>
            <person name="Abdulazimova A."/>
            <person name="Shahmuradov I."/>
        </authorList>
    </citation>
    <scope>NUCLEOTIDE SEQUENCE [LARGE SCALE GENOMIC DNA]</scope>
    <source>
        <strain evidence="3">cv. AG2017</strain>
        <tissue evidence="2">Leaf</tissue>
    </source>
</reference>
<evidence type="ECO:0000256" key="1">
    <source>
        <dbReference type="SAM" id="MobiDB-lite"/>
    </source>
</evidence>
<dbReference type="Proteomes" id="UP000233551">
    <property type="component" value="Unassembled WGS sequence"/>
</dbReference>
<organism evidence="2 3">
    <name type="scientific">Punica granatum</name>
    <name type="common">Pomegranate</name>
    <dbReference type="NCBI Taxonomy" id="22663"/>
    <lineage>
        <taxon>Eukaryota</taxon>
        <taxon>Viridiplantae</taxon>
        <taxon>Streptophyta</taxon>
        <taxon>Embryophyta</taxon>
        <taxon>Tracheophyta</taxon>
        <taxon>Spermatophyta</taxon>
        <taxon>Magnoliopsida</taxon>
        <taxon>eudicotyledons</taxon>
        <taxon>Gunneridae</taxon>
        <taxon>Pentapetalae</taxon>
        <taxon>rosids</taxon>
        <taxon>malvids</taxon>
        <taxon>Myrtales</taxon>
        <taxon>Lythraceae</taxon>
        <taxon>Punica</taxon>
    </lineage>
</organism>
<evidence type="ECO:0000313" key="3">
    <source>
        <dbReference type="Proteomes" id="UP000233551"/>
    </source>
</evidence>
<protein>
    <submittedName>
        <fullName evidence="2">Uncharacterized protein</fullName>
    </submittedName>
</protein>
<feature type="region of interest" description="Disordered" evidence="1">
    <location>
        <begin position="1"/>
        <end position="53"/>
    </location>
</feature>
<gene>
    <name evidence="2" type="ORF">CRG98_025508</name>
</gene>
<name>A0A2I0JCX7_PUNGR</name>
<evidence type="ECO:0000313" key="2">
    <source>
        <dbReference type="EMBL" id="PKI54092.1"/>
    </source>
</evidence>
<proteinExistence type="predicted"/>
<accession>A0A2I0JCX7</accession>
<keyword evidence="3" id="KW-1185">Reference proteome</keyword>
<feature type="compositionally biased region" description="Gly residues" evidence="1">
    <location>
        <begin position="20"/>
        <end position="44"/>
    </location>
</feature>